<accession>A0ABP0PYE3</accession>
<name>A0ABP0PYE3_9DINO</name>
<evidence type="ECO:0000313" key="2">
    <source>
        <dbReference type="Proteomes" id="UP001642464"/>
    </source>
</evidence>
<evidence type="ECO:0000313" key="1">
    <source>
        <dbReference type="EMBL" id="CAK9080481.1"/>
    </source>
</evidence>
<gene>
    <name evidence="1" type="ORF">SCF082_LOCUS38357</name>
</gene>
<reference evidence="1 2" key="1">
    <citation type="submission" date="2024-02" db="EMBL/GenBank/DDBJ databases">
        <authorList>
            <person name="Chen Y."/>
            <person name="Shah S."/>
            <person name="Dougan E. K."/>
            <person name="Thang M."/>
            <person name="Chan C."/>
        </authorList>
    </citation>
    <scope>NUCLEOTIDE SEQUENCE [LARGE SCALE GENOMIC DNA]</scope>
</reference>
<keyword evidence="2" id="KW-1185">Reference proteome</keyword>
<proteinExistence type="predicted"/>
<dbReference type="Proteomes" id="UP001642464">
    <property type="component" value="Unassembled WGS sequence"/>
</dbReference>
<comment type="caution">
    <text evidence="1">The sequence shown here is derived from an EMBL/GenBank/DDBJ whole genome shotgun (WGS) entry which is preliminary data.</text>
</comment>
<dbReference type="EMBL" id="CAXAMM010038729">
    <property type="protein sequence ID" value="CAK9080481.1"/>
    <property type="molecule type" value="Genomic_DNA"/>
</dbReference>
<organism evidence="1 2">
    <name type="scientific">Durusdinium trenchii</name>
    <dbReference type="NCBI Taxonomy" id="1381693"/>
    <lineage>
        <taxon>Eukaryota</taxon>
        <taxon>Sar</taxon>
        <taxon>Alveolata</taxon>
        <taxon>Dinophyceae</taxon>
        <taxon>Suessiales</taxon>
        <taxon>Symbiodiniaceae</taxon>
        <taxon>Durusdinium</taxon>
    </lineage>
</organism>
<protein>
    <recommendedName>
        <fullName evidence="3">Serine protease</fullName>
    </recommendedName>
</protein>
<evidence type="ECO:0008006" key="3">
    <source>
        <dbReference type="Google" id="ProtNLM"/>
    </source>
</evidence>
<sequence length="102" mass="10881">MNGPSARALREGGMGGSIPYKTGVTLYVKPKDGGPVPKDWLRKTTLQAPFGDFGQILRIDVSERLGRWREGHSRGALGWEVTRAEGDGVSGGPVLVKAGDHP</sequence>